<dbReference type="InterPro" id="IPR048258">
    <property type="entry name" value="Cyclins_cyclin-box"/>
</dbReference>
<evidence type="ECO:0000256" key="3">
    <source>
        <dbReference type="ARBA" id="ARBA00023306"/>
    </source>
</evidence>
<dbReference type="PROSITE" id="PS00292">
    <property type="entry name" value="CYCLINS"/>
    <property type="match status" value="1"/>
</dbReference>
<organism evidence="6 7">
    <name type="scientific">Nyssa sinensis</name>
    <dbReference type="NCBI Taxonomy" id="561372"/>
    <lineage>
        <taxon>Eukaryota</taxon>
        <taxon>Viridiplantae</taxon>
        <taxon>Streptophyta</taxon>
        <taxon>Embryophyta</taxon>
        <taxon>Tracheophyta</taxon>
        <taxon>Spermatophyta</taxon>
        <taxon>Magnoliopsida</taxon>
        <taxon>eudicotyledons</taxon>
        <taxon>Gunneridae</taxon>
        <taxon>Pentapetalae</taxon>
        <taxon>asterids</taxon>
        <taxon>Cornales</taxon>
        <taxon>Nyssaceae</taxon>
        <taxon>Nyssa</taxon>
    </lineage>
</organism>
<dbReference type="InterPro" id="IPR006671">
    <property type="entry name" value="Cyclin_N"/>
</dbReference>
<dbReference type="AlphaFoldDB" id="A0A5J5AMV9"/>
<accession>A0A5J5AMV9</accession>
<keyword evidence="3" id="KW-0131">Cell cycle</keyword>
<dbReference type="SMART" id="SM00385">
    <property type="entry name" value="CYCLIN"/>
    <property type="match status" value="1"/>
</dbReference>
<dbReference type="GO" id="GO:0051301">
    <property type="term" value="P:cell division"/>
    <property type="evidence" value="ECO:0007669"/>
    <property type="project" value="UniProtKB-KW"/>
</dbReference>
<sequence>MKPKIQSVQFFKKLRSRLPRRRRSQISPILCKSPSSTFSDAKTGLLACAVHSSAYSHLTREVSCDSSIVSVGSDDLKVRQRKPSVKKRGFEEISDFGANERVRRNTRLYYRQKENARKEEKRGSGNGELELSEYSCVESCSGANACQRVSKLKSETSEGAENAKENRGNEDSEAIALSEISSVQQISGKNLKSRKEELKGTQNSLEIKENKVVSIAFGLESPSEEKFGNICSYISKLSDKSIKHADSDLACSEHLSCEDVSDYSSAFSELQSEIFPESSDIDFSDYTPSVWFESGSQFSERSVGDTIPSPTYSLFLQYSQQFCRSTYPLDSKADSRVEDDNYDGFTDNEDEESYQMFRNRERRQVYLHDYVDEYCSTTEYGKLVIQQRLQMVHWIVEQSSTKDLHRETMFLGVSLLDRFLSKGFFKNKRGLQTVGIACITLATRIEENQPLNSVRQKTFSIGSNVYSRCEVVAMEWLVQEVLNFQCFLPTVYNFLWFYLKAARANEEVEKFAQNLAVLALLGHEQLCYWPSTVAAGLVILASLAANQDASCHLVMETHAGTKDDDLARCIKSLEWLVKYIF</sequence>
<dbReference type="PANTHER" id="PTHR10177">
    <property type="entry name" value="CYCLINS"/>
    <property type="match status" value="1"/>
</dbReference>
<dbReference type="Gene3D" id="1.10.472.10">
    <property type="entry name" value="Cyclin-like"/>
    <property type="match status" value="2"/>
</dbReference>
<evidence type="ECO:0000313" key="6">
    <source>
        <dbReference type="EMBL" id="KAA8532455.1"/>
    </source>
</evidence>
<dbReference type="Proteomes" id="UP000325577">
    <property type="component" value="Linkage Group LG19"/>
</dbReference>
<dbReference type="EMBL" id="CM018042">
    <property type="protein sequence ID" value="KAA8532455.1"/>
    <property type="molecule type" value="Genomic_DNA"/>
</dbReference>
<dbReference type="CDD" id="cd20721">
    <property type="entry name" value="CYCLIN_SDS-like_rpt2"/>
    <property type="match status" value="1"/>
</dbReference>
<name>A0A5J5AMV9_9ASTE</name>
<evidence type="ECO:0000256" key="4">
    <source>
        <dbReference type="RuleBase" id="RU000383"/>
    </source>
</evidence>
<evidence type="ECO:0000313" key="7">
    <source>
        <dbReference type="Proteomes" id="UP000325577"/>
    </source>
</evidence>
<feature type="domain" description="Cyclin-like" evidence="5">
    <location>
        <begin position="393"/>
        <end position="480"/>
    </location>
</feature>
<reference evidence="6 7" key="1">
    <citation type="submission" date="2019-09" db="EMBL/GenBank/DDBJ databases">
        <title>A chromosome-level genome assembly of the Chinese tupelo Nyssa sinensis.</title>
        <authorList>
            <person name="Yang X."/>
            <person name="Kang M."/>
            <person name="Yang Y."/>
            <person name="Xiong H."/>
            <person name="Wang M."/>
            <person name="Zhang Z."/>
            <person name="Wang Z."/>
            <person name="Wu H."/>
            <person name="Ma T."/>
            <person name="Liu J."/>
            <person name="Xi Z."/>
        </authorList>
    </citation>
    <scope>NUCLEOTIDE SEQUENCE [LARGE SCALE GENOMIC DNA]</scope>
    <source>
        <strain evidence="6">J267</strain>
        <tissue evidence="6">Leaf</tissue>
    </source>
</reference>
<evidence type="ECO:0000256" key="2">
    <source>
        <dbReference type="ARBA" id="ARBA00023127"/>
    </source>
</evidence>
<protein>
    <recommendedName>
        <fullName evidence="5">Cyclin-like domain-containing protein</fullName>
    </recommendedName>
</protein>
<keyword evidence="7" id="KW-1185">Reference proteome</keyword>
<dbReference type="InterPro" id="IPR004367">
    <property type="entry name" value="Cyclin_C-dom"/>
</dbReference>
<dbReference type="OrthoDB" id="5590282at2759"/>
<evidence type="ECO:0000259" key="5">
    <source>
        <dbReference type="SMART" id="SM00385"/>
    </source>
</evidence>
<proteinExistence type="inferred from homology"/>
<comment type="similarity">
    <text evidence="4">Belongs to the cyclin family.</text>
</comment>
<dbReference type="Pfam" id="PF00134">
    <property type="entry name" value="Cyclin_N"/>
    <property type="match status" value="1"/>
</dbReference>
<dbReference type="InterPro" id="IPR039361">
    <property type="entry name" value="Cyclin"/>
</dbReference>
<keyword evidence="2 4" id="KW-0195">Cyclin</keyword>
<dbReference type="InterPro" id="IPR013763">
    <property type="entry name" value="Cyclin-like_dom"/>
</dbReference>
<dbReference type="SUPFAM" id="SSF47954">
    <property type="entry name" value="Cyclin-like"/>
    <property type="match status" value="2"/>
</dbReference>
<gene>
    <name evidence="6" type="ORF">F0562_032488</name>
</gene>
<keyword evidence="1" id="KW-0132">Cell division</keyword>
<dbReference type="Pfam" id="PF02984">
    <property type="entry name" value="Cyclin_C"/>
    <property type="match status" value="1"/>
</dbReference>
<evidence type="ECO:0000256" key="1">
    <source>
        <dbReference type="ARBA" id="ARBA00022618"/>
    </source>
</evidence>
<dbReference type="InterPro" id="IPR036915">
    <property type="entry name" value="Cyclin-like_sf"/>
</dbReference>